<dbReference type="SUPFAM" id="SSF51735">
    <property type="entry name" value="NAD(P)-binding Rossmann-fold domains"/>
    <property type="match status" value="1"/>
</dbReference>
<proteinExistence type="inferred from homology"/>
<evidence type="ECO:0000256" key="1">
    <source>
        <dbReference type="ARBA" id="ARBA00006484"/>
    </source>
</evidence>
<keyword evidence="4" id="KW-0614">Plasmid</keyword>
<dbReference type="CDD" id="cd05233">
    <property type="entry name" value="SDR_c"/>
    <property type="match status" value="1"/>
</dbReference>
<geneLocation type="plasmid" evidence="5">
    <name>pnve414</name>
</geneLocation>
<dbReference type="InterPro" id="IPR002347">
    <property type="entry name" value="SDR_fam"/>
</dbReference>
<dbReference type="RefSeq" id="WP_138247193.1">
    <property type="nucleotide sequence ID" value="NZ_CP040332.1"/>
</dbReference>
<comment type="similarity">
    <text evidence="1">Belongs to the short-chain dehydrogenases/reductases (SDR) family.</text>
</comment>
<dbReference type="Gene3D" id="3.40.50.720">
    <property type="entry name" value="NAD(P)-binding Rossmann-like Domain"/>
    <property type="match status" value="1"/>
</dbReference>
<dbReference type="InterPro" id="IPR020904">
    <property type="entry name" value="Sc_DH/Rdtase_CS"/>
</dbReference>
<dbReference type="PRINTS" id="PR00080">
    <property type="entry name" value="SDRFAMILY"/>
</dbReference>
<organism evidence="4 5">
    <name type="scientific">Natrinema versiforme</name>
    <dbReference type="NCBI Taxonomy" id="88724"/>
    <lineage>
        <taxon>Archaea</taxon>
        <taxon>Methanobacteriati</taxon>
        <taxon>Methanobacteriota</taxon>
        <taxon>Stenosarchaea group</taxon>
        <taxon>Halobacteria</taxon>
        <taxon>Halobacteriales</taxon>
        <taxon>Natrialbaceae</taxon>
        <taxon>Natrinema</taxon>
    </lineage>
</organism>
<keyword evidence="2" id="KW-0560">Oxidoreductase</keyword>
<evidence type="ECO:0000313" key="4">
    <source>
        <dbReference type="EMBL" id="QCS44802.1"/>
    </source>
</evidence>
<name>A0A4P8WNL7_9EURY</name>
<dbReference type="InterPro" id="IPR057326">
    <property type="entry name" value="KR_dom"/>
</dbReference>
<dbReference type="InterPro" id="IPR036291">
    <property type="entry name" value="NAD(P)-bd_dom_sf"/>
</dbReference>
<dbReference type="Proteomes" id="UP000302218">
    <property type="component" value="Plasmid pNVE414"/>
</dbReference>
<accession>A0A4P8WNL7</accession>
<dbReference type="FunFam" id="3.40.50.720:FF:000084">
    <property type="entry name" value="Short-chain dehydrogenase reductase"/>
    <property type="match status" value="1"/>
</dbReference>
<dbReference type="PRINTS" id="PR00081">
    <property type="entry name" value="GDHRDH"/>
</dbReference>
<feature type="domain" description="Ketoreductase" evidence="3">
    <location>
        <begin position="5"/>
        <end position="183"/>
    </location>
</feature>
<dbReference type="SMART" id="SM00822">
    <property type="entry name" value="PKS_KR"/>
    <property type="match status" value="1"/>
</dbReference>
<evidence type="ECO:0000313" key="5">
    <source>
        <dbReference type="Proteomes" id="UP000302218"/>
    </source>
</evidence>
<evidence type="ECO:0000259" key="3">
    <source>
        <dbReference type="SMART" id="SM00822"/>
    </source>
</evidence>
<dbReference type="NCBIfam" id="NF005559">
    <property type="entry name" value="PRK07231.1"/>
    <property type="match status" value="1"/>
</dbReference>
<evidence type="ECO:0000256" key="2">
    <source>
        <dbReference type="ARBA" id="ARBA00023002"/>
    </source>
</evidence>
<protein>
    <submittedName>
        <fullName evidence="4">SDR family oxidoreductase</fullName>
    </submittedName>
</protein>
<dbReference type="AlphaFoldDB" id="A0A4P8WNL7"/>
<dbReference type="PANTHER" id="PTHR43639:SF1">
    <property type="entry name" value="SHORT-CHAIN DEHYDROGENASE_REDUCTASE FAMILY PROTEIN"/>
    <property type="match status" value="1"/>
</dbReference>
<dbReference type="GeneID" id="40267825"/>
<dbReference type="GO" id="GO:0016491">
    <property type="term" value="F:oxidoreductase activity"/>
    <property type="evidence" value="ECO:0007669"/>
    <property type="project" value="UniProtKB-KW"/>
</dbReference>
<dbReference type="KEGG" id="nvr:FEJ81_21095"/>
<sequence length="257" mass="27047">MHDGRTVIVTGASGGIGRTIALRLLDEGANVALAARSDGIEETAAMADAEDRALPVRTDVTEESSVEELIERTEATFGGLDGVVNNAGIAGPTAPVTEVDADDWDRTMAVNAKGPFLVVKHAAPLLAASDRGSVVNVSSISGKRPLEDRTPYTASKMAVIGLTRTLAFELGDDDVTVNAVCPGATKGPRIERVIENQAEQRGISYEEAKREVFTDDAALGELVDAADVADTVSFLLSRQARHITGQDINVDAGTAWY</sequence>
<reference evidence="5" key="1">
    <citation type="submission" date="2019-05" db="EMBL/GenBank/DDBJ databases">
        <title>Genome sequence and methylation pattern of the halophilic Archaeon Natrinema versiforme BOL5-4.</title>
        <authorList>
            <person name="DasSarma P."/>
            <person name="Anton B.P."/>
            <person name="DasSarma S.L."/>
            <person name="Martinez F.L."/>
            <person name="Guzman D."/>
            <person name="Roberts R.J."/>
            <person name="DasSarma S."/>
        </authorList>
    </citation>
    <scope>NUCLEOTIDE SEQUENCE [LARGE SCALE GENOMIC DNA]</scope>
    <source>
        <strain evidence="5">BOL5-4</strain>
        <plasmid evidence="5">pnve414</plasmid>
    </source>
</reference>
<gene>
    <name evidence="4" type="ORF">FEJ81_21095</name>
</gene>
<dbReference type="PANTHER" id="PTHR43639">
    <property type="entry name" value="OXIDOREDUCTASE, SHORT-CHAIN DEHYDROGENASE/REDUCTASE FAMILY (AFU_ORTHOLOGUE AFUA_5G02870)"/>
    <property type="match status" value="1"/>
</dbReference>
<dbReference type="PROSITE" id="PS00061">
    <property type="entry name" value="ADH_SHORT"/>
    <property type="match status" value="1"/>
</dbReference>
<dbReference type="OrthoDB" id="7442at2157"/>
<dbReference type="Pfam" id="PF13561">
    <property type="entry name" value="adh_short_C2"/>
    <property type="match status" value="1"/>
</dbReference>
<dbReference type="EMBL" id="CP040332">
    <property type="protein sequence ID" value="QCS44802.1"/>
    <property type="molecule type" value="Genomic_DNA"/>
</dbReference>